<dbReference type="Proteomes" id="UP000215289">
    <property type="component" value="Unassembled WGS sequence"/>
</dbReference>
<evidence type="ECO:0000256" key="6">
    <source>
        <dbReference type="ARBA" id="ARBA00022679"/>
    </source>
</evidence>
<dbReference type="SUPFAM" id="SSF47384">
    <property type="entry name" value="Homodimeric domain of signal transducing histidine kinase"/>
    <property type="match status" value="1"/>
</dbReference>
<dbReference type="SUPFAM" id="SSF52172">
    <property type="entry name" value="CheY-like"/>
    <property type="match status" value="1"/>
</dbReference>
<dbReference type="FunFam" id="3.40.50.2300:FF:000410">
    <property type="entry name" value="Sensor histidine kinase/response regulator Fos-1"/>
    <property type="match status" value="1"/>
</dbReference>
<dbReference type="Pfam" id="PF02518">
    <property type="entry name" value="HATPase_c"/>
    <property type="match status" value="1"/>
</dbReference>
<comment type="subcellular location">
    <subcellularLocation>
        <location evidence="2">Cytoplasm</location>
    </subcellularLocation>
</comment>
<dbReference type="InterPro" id="IPR000014">
    <property type="entry name" value="PAS"/>
</dbReference>
<dbReference type="GO" id="GO:0005737">
    <property type="term" value="C:cytoplasm"/>
    <property type="evidence" value="ECO:0007669"/>
    <property type="project" value="UniProtKB-SubCell"/>
</dbReference>
<evidence type="ECO:0000259" key="11">
    <source>
        <dbReference type="PROSITE" id="PS50109"/>
    </source>
</evidence>
<reference evidence="15 16" key="1">
    <citation type="submission" date="2018-08" db="EMBL/GenBank/DDBJ databases">
        <title>Draft genome sequences of two Aspergillus turcosus clinical strains isolated from bronchoalveolar lavage fluid: one azole-susceptible and the other azole-resistant.</title>
        <authorList>
            <person name="Parent-Michaud M."/>
            <person name="Dufresne P.J."/>
            <person name="Fournier E."/>
            <person name="Martineau C."/>
            <person name="Moreira S."/>
            <person name="Perkins V."/>
            <person name="De Repentigny L."/>
            <person name="Dufresne S.F."/>
        </authorList>
    </citation>
    <scope>NUCLEOTIDE SEQUENCE [LARGE SCALE GENOMIC DNA]</scope>
    <source>
        <strain evidence="15">HMR AF 1038</strain>
    </source>
</reference>
<dbReference type="SMART" id="SM00091">
    <property type="entry name" value="PAS"/>
    <property type="match status" value="2"/>
</dbReference>
<dbReference type="AlphaFoldDB" id="A0A229XES7"/>
<sequence>MALDKELLHLHLGDGQQRPFKLSTVATPPDEDQLNLQRSDKDAAKAPQSARCDTPLDTNGEVAHAHNDSSSLSRIFRYTPVPTIVLDSSLRVVEVSESHLAFCAKPRDFIVGASIYELPLTTIPAPDIPTLNGALHVAITTRAVQTIETIHLPRISSYYSLKIVPIFEGSTLINVVLEAHNVTRVHNESLHNAYINETYKILVDTVRDYAIFMLDSRGNIATWNSGAAIIKGYKANEIIGRHFSIFYGPEDRLTDKPGKELELCLRDGKVEDEGWRYRQDGSRFWANVMITPIFSFGRHVGFVKVTRDLTERKAAEARMVAAFEESSKMKSDFLANMSHEIRTPMNGMHLALTMLGSTELDAQQREYTSIIEDSMSILLQVINDVLDYSKLSSGTFSLNTDVLSVENIVGAVVRNCKALNPAVEISCSMPPAFPKLLRGDPLRYRQVVQNLVGNAMKFTEEGHVKVNHSFAVDEHDANMYTITTEVIDTGIGVPEDAINTLFTPFTRFADSATKRYQGTGLGLSICKSLAELMDGNVGYRPNPEGKGSIFWLQVRMTGLEVPASNKNGLPAAAEDSYEPMEEVKGIAPHMHILLVEDNMVNQIVMLKLLKSLGFERVDTAWDGADAVRQVKQTPLSYNAILMDINMPVMNGLEATTKIREVNSEVPIIALTGNALKGDAETYLARGMNDYVAKPVHRKRLVQLLWKWLGS</sequence>
<feature type="region of interest" description="Disordered" evidence="10">
    <location>
        <begin position="19"/>
        <end position="55"/>
    </location>
</feature>
<keyword evidence="7" id="KW-0418">Kinase</keyword>
<comment type="caution">
    <text evidence="15">The sequence shown here is derived from an EMBL/GenBank/DDBJ whole genome shotgun (WGS) entry which is preliminary data.</text>
</comment>
<dbReference type="PANTHER" id="PTHR45339:SF1">
    <property type="entry name" value="HYBRID SIGNAL TRANSDUCTION HISTIDINE KINASE J"/>
    <property type="match status" value="1"/>
</dbReference>
<dbReference type="Pfam" id="PF13426">
    <property type="entry name" value="PAS_9"/>
    <property type="match status" value="1"/>
</dbReference>
<gene>
    <name evidence="15" type="ORF">CFD26_101015</name>
</gene>
<dbReference type="InterPro" id="IPR005467">
    <property type="entry name" value="His_kinase_dom"/>
</dbReference>
<dbReference type="InterPro" id="IPR003594">
    <property type="entry name" value="HATPase_dom"/>
</dbReference>
<dbReference type="InterPro" id="IPR004358">
    <property type="entry name" value="Sig_transdc_His_kin-like_C"/>
</dbReference>
<evidence type="ECO:0000256" key="1">
    <source>
        <dbReference type="ARBA" id="ARBA00000085"/>
    </source>
</evidence>
<dbReference type="SUPFAM" id="SSF55785">
    <property type="entry name" value="PYP-like sensor domain (PAS domain)"/>
    <property type="match status" value="2"/>
</dbReference>
<dbReference type="InterPro" id="IPR036890">
    <property type="entry name" value="HATPase_C_sf"/>
</dbReference>
<keyword evidence="4" id="KW-0963">Cytoplasm</keyword>
<dbReference type="InterPro" id="IPR001789">
    <property type="entry name" value="Sig_transdc_resp-reg_receiver"/>
</dbReference>
<dbReference type="SMART" id="SM00448">
    <property type="entry name" value="REC"/>
    <property type="match status" value="1"/>
</dbReference>
<evidence type="ECO:0000259" key="14">
    <source>
        <dbReference type="PROSITE" id="PS50113"/>
    </source>
</evidence>
<dbReference type="FunFam" id="3.30.565.10:FF:000141">
    <property type="entry name" value="Sensor histidine kinase/response regulator Fos-1"/>
    <property type="match status" value="1"/>
</dbReference>
<feature type="domain" description="PAC" evidence="14">
    <location>
        <begin position="270"/>
        <end position="321"/>
    </location>
</feature>
<evidence type="ECO:0000256" key="4">
    <source>
        <dbReference type="ARBA" id="ARBA00022490"/>
    </source>
</evidence>
<dbReference type="PROSITE" id="PS50109">
    <property type="entry name" value="HIS_KIN"/>
    <property type="match status" value="1"/>
</dbReference>
<dbReference type="SMART" id="SM00387">
    <property type="entry name" value="HATPase_c"/>
    <property type="match status" value="1"/>
</dbReference>
<feature type="domain" description="PAS" evidence="13">
    <location>
        <begin position="211"/>
        <end position="252"/>
    </location>
</feature>
<dbReference type="Gene3D" id="3.30.450.20">
    <property type="entry name" value="PAS domain"/>
    <property type="match status" value="2"/>
</dbReference>
<evidence type="ECO:0000256" key="3">
    <source>
        <dbReference type="ARBA" id="ARBA00012438"/>
    </source>
</evidence>
<dbReference type="Gene3D" id="1.10.287.130">
    <property type="match status" value="1"/>
</dbReference>
<dbReference type="SMART" id="SM00388">
    <property type="entry name" value="HisKA"/>
    <property type="match status" value="1"/>
</dbReference>
<keyword evidence="6" id="KW-0808">Transferase</keyword>
<evidence type="ECO:0000256" key="8">
    <source>
        <dbReference type="ARBA" id="ARBA00023012"/>
    </source>
</evidence>
<dbReference type="InterPro" id="IPR000700">
    <property type="entry name" value="PAS-assoc_C"/>
</dbReference>
<dbReference type="Gene3D" id="3.40.50.2300">
    <property type="match status" value="1"/>
</dbReference>
<name>A0A229XES7_9EURO</name>
<comment type="catalytic activity">
    <reaction evidence="1">
        <text>ATP + protein L-histidine = ADP + protein N-phospho-L-histidine.</text>
        <dbReference type="EC" id="2.7.13.3"/>
    </reaction>
</comment>
<dbReference type="GO" id="GO:0000155">
    <property type="term" value="F:phosphorelay sensor kinase activity"/>
    <property type="evidence" value="ECO:0007669"/>
    <property type="project" value="InterPro"/>
</dbReference>
<keyword evidence="5 9" id="KW-0597">Phosphoprotein</keyword>
<dbReference type="Pfam" id="PF00512">
    <property type="entry name" value="HisKA"/>
    <property type="match status" value="1"/>
</dbReference>
<dbReference type="PANTHER" id="PTHR45339">
    <property type="entry name" value="HYBRID SIGNAL TRANSDUCTION HISTIDINE KINASE J"/>
    <property type="match status" value="1"/>
</dbReference>
<accession>A0A229XES7</accession>
<evidence type="ECO:0000256" key="9">
    <source>
        <dbReference type="PROSITE-ProRule" id="PRU00169"/>
    </source>
</evidence>
<evidence type="ECO:0000259" key="12">
    <source>
        <dbReference type="PROSITE" id="PS50110"/>
    </source>
</evidence>
<keyword evidence="16" id="KW-1185">Reference proteome</keyword>
<dbReference type="CDD" id="cd17546">
    <property type="entry name" value="REC_hyHK_CKI1_RcsC-like"/>
    <property type="match status" value="1"/>
</dbReference>
<dbReference type="Pfam" id="PF00072">
    <property type="entry name" value="Response_reg"/>
    <property type="match status" value="1"/>
</dbReference>
<organism evidence="15 16">
    <name type="scientific">Aspergillus turcosus</name>
    <dbReference type="NCBI Taxonomy" id="1245748"/>
    <lineage>
        <taxon>Eukaryota</taxon>
        <taxon>Fungi</taxon>
        <taxon>Dikarya</taxon>
        <taxon>Ascomycota</taxon>
        <taxon>Pezizomycotina</taxon>
        <taxon>Eurotiomycetes</taxon>
        <taxon>Eurotiomycetidae</taxon>
        <taxon>Eurotiales</taxon>
        <taxon>Aspergillaceae</taxon>
        <taxon>Aspergillus</taxon>
        <taxon>Aspergillus subgen. Fumigati</taxon>
    </lineage>
</organism>
<dbReference type="PROSITE" id="PS50110">
    <property type="entry name" value="RESPONSE_REGULATORY"/>
    <property type="match status" value="1"/>
</dbReference>
<proteinExistence type="predicted"/>
<dbReference type="CDD" id="cd00082">
    <property type="entry name" value="HisKA"/>
    <property type="match status" value="1"/>
</dbReference>
<dbReference type="InterPro" id="IPR003661">
    <property type="entry name" value="HisK_dim/P_dom"/>
</dbReference>
<feature type="domain" description="Histidine kinase" evidence="11">
    <location>
        <begin position="336"/>
        <end position="558"/>
    </location>
</feature>
<evidence type="ECO:0000256" key="7">
    <source>
        <dbReference type="ARBA" id="ARBA00022777"/>
    </source>
</evidence>
<evidence type="ECO:0000313" key="15">
    <source>
        <dbReference type="EMBL" id="RLL97288.1"/>
    </source>
</evidence>
<dbReference type="CDD" id="cd00130">
    <property type="entry name" value="PAS"/>
    <property type="match status" value="1"/>
</dbReference>
<feature type="modified residue" description="4-aspartylphosphate" evidence="9">
    <location>
        <position position="643"/>
    </location>
</feature>
<dbReference type="FunFam" id="1.10.287.130:FF:000030">
    <property type="entry name" value="Putative histidine kinase 5"/>
    <property type="match status" value="1"/>
</dbReference>
<dbReference type="PRINTS" id="PR00344">
    <property type="entry name" value="BCTRLSENSOR"/>
</dbReference>
<dbReference type="InterPro" id="IPR036097">
    <property type="entry name" value="HisK_dim/P_sf"/>
</dbReference>
<dbReference type="SUPFAM" id="SSF55874">
    <property type="entry name" value="ATPase domain of HSP90 chaperone/DNA topoisomerase II/histidine kinase"/>
    <property type="match status" value="1"/>
</dbReference>
<evidence type="ECO:0000313" key="16">
    <source>
        <dbReference type="Proteomes" id="UP000215289"/>
    </source>
</evidence>
<evidence type="ECO:0000256" key="10">
    <source>
        <dbReference type="SAM" id="MobiDB-lite"/>
    </source>
</evidence>
<dbReference type="OrthoDB" id="60033at2759"/>
<dbReference type="CDD" id="cd16922">
    <property type="entry name" value="HATPase_EvgS-ArcB-TorS-like"/>
    <property type="match status" value="1"/>
</dbReference>
<dbReference type="STRING" id="1245748.A0A229XES7"/>
<dbReference type="InterPro" id="IPR011006">
    <property type="entry name" value="CheY-like_superfamily"/>
</dbReference>
<dbReference type="EMBL" id="NIDN02000082">
    <property type="protein sequence ID" value="RLL97288.1"/>
    <property type="molecule type" value="Genomic_DNA"/>
</dbReference>
<protein>
    <recommendedName>
        <fullName evidence="3">histidine kinase</fullName>
        <ecNumber evidence="3">2.7.13.3</ecNumber>
    </recommendedName>
</protein>
<keyword evidence="8" id="KW-0902">Two-component regulatory system</keyword>
<dbReference type="NCBIfam" id="TIGR00229">
    <property type="entry name" value="sensory_box"/>
    <property type="match status" value="1"/>
</dbReference>
<evidence type="ECO:0000256" key="5">
    <source>
        <dbReference type="ARBA" id="ARBA00022553"/>
    </source>
</evidence>
<dbReference type="Gene3D" id="3.30.565.10">
    <property type="entry name" value="Histidine kinase-like ATPase, C-terminal domain"/>
    <property type="match status" value="1"/>
</dbReference>
<dbReference type="EC" id="2.7.13.3" evidence="3"/>
<feature type="domain" description="Response regulatory" evidence="12">
    <location>
        <begin position="591"/>
        <end position="708"/>
    </location>
</feature>
<evidence type="ECO:0000256" key="2">
    <source>
        <dbReference type="ARBA" id="ARBA00004496"/>
    </source>
</evidence>
<dbReference type="PROSITE" id="PS50113">
    <property type="entry name" value="PAC"/>
    <property type="match status" value="1"/>
</dbReference>
<dbReference type="PROSITE" id="PS50112">
    <property type="entry name" value="PAS"/>
    <property type="match status" value="1"/>
</dbReference>
<evidence type="ECO:0000259" key="13">
    <source>
        <dbReference type="PROSITE" id="PS50112"/>
    </source>
</evidence>
<dbReference type="FunFam" id="3.30.450.20:FF:000136">
    <property type="entry name" value="Sensor histidine kinase/response regulator Fos-1"/>
    <property type="match status" value="1"/>
</dbReference>
<dbReference type="InterPro" id="IPR035965">
    <property type="entry name" value="PAS-like_dom_sf"/>
</dbReference>